<dbReference type="InterPro" id="IPR029062">
    <property type="entry name" value="Class_I_gatase-like"/>
</dbReference>
<reference evidence="2 3" key="1">
    <citation type="submission" date="2019-12" db="EMBL/GenBank/DDBJ databases">
        <title>Litoreibacter badius sp. nov., a novel bacteriochlorophyll a-containing bacterium in the genus Litoreibacter.</title>
        <authorList>
            <person name="Kanamuro M."/>
            <person name="Takabe Y."/>
            <person name="Mori K."/>
            <person name="Takaichi S."/>
            <person name="Hanada S."/>
        </authorList>
    </citation>
    <scope>NUCLEOTIDE SEQUENCE [LARGE SCALE GENOMIC DNA]</scope>
    <source>
        <strain evidence="2 3">K6</strain>
    </source>
</reference>
<proteinExistence type="predicted"/>
<dbReference type="InterPro" id="IPR052158">
    <property type="entry name" value="INH-QAR"/>
</dbReference>
<keyword evidence="3" id="KW-1185">Reference proteome</keyword>
<dbReference type="SUPFAM" id="SSF52317">
    <property type="entry name" value="Class I glutamine amidotransferase-like"/>
    <property type="match status" value="1"/>
</dbReference>
<dbReference type="Pfam" id="PF01965">
    <property type="entry name" value="DJ-1_PfpI"/>
    <property type="match status" value="1"/>
</dbReference>
<dbReference type="InterPro" id="IPR002818">
    <property type="entry name" value="DJ-1/PfpI"/>
</dbReference>
<organism evidence="2 3">
    <name type="scientific">Litoreibacter roseus</name>
    <dbReference type="NCBI Taxonomy" id="2601869"/>
    <lineage>
        <taxon>Bacteria</taxon>
        <taxon>Pseudomonadati</taxon>
        <taxon>Pseudomonadota</taxon>
        <taxon>Alphaproteobacteria</taxon>
        <taxon>Rhodobacterales</taxon>
        <taxon>Roseobacteraceae</taxon>
        <taxon>Litoreibacter</taxon>
    </lineage>
</organism>
<protein>
    <recommendedName>
        <fullName evidence="1">DJ-1/PfpI domain-containing protein</fullName>
    </recommendedName>
</protein>
<accession>A0A6N6JBB1</accession>
<dbReference type="EMBL" id="BLJE01000001">
    <property type="protein sequence ID" value="GFE63150.1"/>
    <property type="molecule type" value="Genomic_DNA"/>
</dbReference>
<dbReference type="PANTHER" id="PTHR43130">
    <property type="entry name" value="ARAC-FAMILY TRANSCRIPTIONAL REGULATOR"/>
    <property type="match status" value="1"/>
</dbReference>
<feature type="domain" description="DJ-1/PfpI" evidence="1">
    <location>
        <begin position="2"/>
        <end position="70"/>
    </location>
</feature>
<comment type="caution">
    <text evidence="2">The sequence shown here is derived from an EMBL/GenBank/DDBJ whole genome shotgun (WGS) entry which is preliminary data.</text>
</comment>
<gene>
    <name evidence="2" type="ORF">KIN_02240</name>
</gene>
<name>A0A6N6JBB1_9RHOB</name>
<dbReference type="AlphaFoldDB" id="A0A6N6JBB1"/>
<evidence type="ECO:0000313" key="3">
    <source>
        <dbReference type="Proteomes" id="UP000436822"/>
    </source>
</evidence>
<dbReference type="Gene3D" id="3.40.50.880">
    <property type="match status" value="1"/>
</dbReference>
<sequence>MAVCTGTVLLGMTGLLDGRRVTTNKLDFTSTVPLAPHVEWVKEARWVEDGKFFTSSGVSAGMDMALAVVANLFGVAAAERLALACEYE</sequence>
<dbReference type="Proteomes" id="UP000436822">
    <property type="component" value="Unassembled WGS sequence"/>
</dbReference>
<evidence type="ECO:0000259" key="1">
    <source>
        <dbReference type="Pfam" id="PF01965"/>
    </source>
</evidence>
<evidence type="ECO:0000313" key="2">
    <source>
        <dbReference type="EMBL" id="GFE63150.1"/>
    </source>
</evidence>
<dbReference type="PANTHER" id="PTHR43130:SF15">
    <property type="entry name" value="THIJ_PFPI FAMILY PROTEIN (AFU_ORTHOLOGUE AFUA_5G14240)"/>
    <property type="match status" value="1"/>
</dbReference>